<dbReference type="VEuPathDB" id="TriTrypDB:BSAL_87085"/>
<keyword evidence="2" id="KW-0472">Membrane</keyword>
<dbReference type="GO" id="GO:0047631">
    <property type="term" value="F:ADP-ribose diphosphatase activity"/>
    <property type="evidence" value="ECO:0007669"/>
    <property type="project" value="TreeGrafter"/>
</dbReference>
<dbReference type="AlphaFoldDB" id="A0A0S4J4X8"/>
<dbReference type="PANTHER" id="PTHR16509:SF1">
    <property type="entry name" value="MANGANESE-DEPENDENT ADP-RIBOSE_CDP-ALCOHOL DIPHOSPHATASE"/>
    <property type="match status" value="1"/>
</dbReference>
<name>A0A0S4J4X8_BODSA</name>
<dbReference type="SUPFAM" id="SSF56300">
    <property type="entry name" value="Metallo-dependent phosphatases"/>
    <property type="match status" value="1"/>
</dbReference>
<protein>
    <submittedName>
        <fullName evidence="5">Serine threonine protein phosphatase, putative</fullName>
    </submittedName>
</protein>
<dbReference type="EMBL" id="CYKH01001076">
    <property type="protein sequence ID" value="CUG82370.1"/>
    <property type="molecule type" value="Genomic_DNA"/>
</dbReference>
<proteinExistence type="predicted"/>
<organism evidence="5 6">
    <name type="scientific">Bodo saltans</name>
    <name type="common">Flagellated protozoan</name>
    <dbReference type="NCBI Taxonomy" id="75058"/>
    <lineage>
        <taxon>Eukaryota</taxon>
        <taxon>Discoba</taxon>
        <taxon>Euglenozoa</taxon>
        <taxon>Kinetoplastea</taxon>
        <taxon>Metakinetoplastina</taxon>
        <taxon>Eubodonida</taxon>
        <taxon>Bodonidae</taxon>
        <taxon>Bodo</taxon>
    </lineage>
</organism>
<feature type="chain" id="PRO_5006621987" evidence="3">
    <location>
        <begin position="23"/>
        <end position="502"/>
    </location>
</feature>
<sequence length="502" mass="56491">MRSILILTILSLACFELGVVAGARATVAPGGKLVTIGLVADSHYDTFPAGEKAPWEPLPNWFRGQVQRTTTTTKRRYDIAKDKMDESIGVFNAIPEMTLVVNLGDLVNNDMMWNLPHILDRFNEAKAPKYHLLGNHDLRAHNDRFGKLNKTQADWVRNKFGLNEWYYAVDHAPFTFIFIDSMVLEPESNDQKKKKEHMDWFQGKLNEAKDNKRVVILFAHIPIGFQTNILAPILKTYDHIALAFFGHDHKGGYLIQGKTHCVTLNGQIETMVNAFAVVEVFVDRAELTGFGRVPTRIMTFTPETRALIEQYDGPVVHDLALQGNQPLPPKQLWRNEVLQKPPPLMLNIPTYRKPLLPTTEPNPGDTRFLKDVYRLWPKRIRVPSREDTVDLTSGVKDKPPTLYSPGPAGLATASSNAYAPSSSYSDRDEPVPIESKETPREAKVKPVLTTSYSTPSEPILDHSVFVVGYMMLLPVVLTIGGAILLLLRRRRTAQSSQRPLKV</sequence>
<evidence type="ECO:0000256" key="3">
    <source>
        <dbReference type="SAM" id="SignalP"/>
    </source>
</evidence>
<feature type="signal peptide" evidence="3">
    <location>
        <begin position="1"/>
        <end position="22"/>
    </location>
</feature>
<gene>
    <name evidence="5" type="ORF">BSAL_87085</name>
</gene>
<dbReference type="Gene3D" id="3.60.21.10">
    <property type="match status" value="2"/>
</dbReference>
<keyword evidence="2" id="KW-0812">Transmembrane</keyword>
<dbReference type="GO" id="GO:0008663">
    <property type="term" value="F:2',3'-cyclic-nucleotide 2'-phosphodiesterase activity"/>
    <property type="evidence" value="ECO:0007669"/>
    <property type="project" value="TreeGrafter"/>
</dbReference>
<evidence type="ECO:0000256" key="1">
    <source>
        <dbReference type="SAM" id="MobiDB-lite"/>
    </source>
</evidence>
<evidence type="ECO:0000313" key="6">
    <source>
        <dbReference type="Proteomes" id="UP000051952"/>
    </source>
</evidence>
<dbReference type="GO" id="GO:0030145">
    <property type="term" value="F:manganese ion binding"/>
    <property type="evidence" value="ECO:0007669"/>
    <property type="project" value="TreeGrafter"/>
</dbReference>
<keyword evidence="6" id="KW-1185">Reference proteome</keyword>
<evidence type="ECO:0000313" key="5">
    <source>
        <dbReference type="EMBL" id="CUG82370.1"/>
    </source>
</evidence>
<evidence type="ECO:0000256" key="2">
    <source>
        <dbReference type="SAM" id="Phobius"/>
    </source>
</evidence>
<dbReference type="PANTHER" id="PTHR16509">
    <property type="match status" value="1"/>
</dbReference>
<accession>A0A0S4J4X8</accession>
<dbReference type="OMA" id="SHYDTFP"/>
<dbReference type="InterPro" id="IPR004843">
    <property type="entry name" value="Calcineurin-like_PHP"/>
</dbReference>
<feature type="region of interest" description="Disordered" evidence="1">
    <location>
        <begin position="390"/>
        <end position="444"/>
    </location>
</feature>
<reference evidence="6" key="1">
    <citation type="submission" date="2015-09" db="EMBL/GenBank/DDBJ databases">
        <authorList>
            <consortium name="Pathogen Informatics"/>
        </authorList>
    </citation>
    <scope>NUCLEOTIDE SEQUENCE [LARGE SCALE GENOMIC DNA]</scope>
    <source>
        <strain evidence="6">Lake Konstanz</strain>
    </source>
</reference>
<feature type="compositionally biased region" description="Low complexity" evidence="1">
    <location>
        <begin position="411"/>
        <end position="424"/>
    </location>
</feature>
<dbReference type="GO" id="GO:0047734">
    <property type="term" value="F:CDP-glycerol diphosphatase activity"/>
    <property type="evidence" value="ECO:0007669"/>
    <property type="project" value="TreeGrafter"/>
</dbReference>
<feature type="transmembrane region" description="Helical" evidence="2">
    <location>
        <begin position="464"/>
        <end position="487"/>
    </location>
</feature>
<evidence type="ECO:0000259" key="4">
    <source>
        <dbReference type="Pfam" id="PF00149"/>
    </source>
</evidence>
<feature type="domain" description="Calcineurin-like phosphoesterase" evidence="4">
    <location>
        <begin position="36"/>
        <end position="250"/>
    </location>
</feature>
<dbReference type="OrthoDB" id="9675250at2759"/>
<feature type="compositionally biased region" description="Basic and acidic residues" evidence="1">
    <location>
        <begin position="425"/>
        <end position="444"/>
    </location>
</feature>
<keyword evidence="2" id="KW-1133">Transmembrane helix</keyword>
<dbReference type="InterPro" id="IPR029052">
    <property type="entry name" value="Metallo-depent_PP-like"/>
</dbReference>
<dbReference type="Proteomes" id="UP000051952">
    <property type="component" value="Unassembled WGS sequence"/>
</dbReference>
<dbReference type="Pfam" id="PF00149">
    <property type="entry name" value="Metallophos"/>
    <property type="match status" value="1"/>
</dbReference>
<keyword evidence="3" id="KW-0732">Signal</keyword>